<sequence>MKNKSEIVDLIFQKYSNDITKEQLLFEADEMESLIQPNLVEIGYMYEGRWKHISDVYADFGMLPKNLNLNGFLYYPNPKPDYGLLVSIFVSVFGFLLIVWVLQRYRWNVQYSENLRREVLHRTDELKVSNDNLHSTNKILELKLSELREAQSKLLTSEKLATIGNVTAGMAHELNNPLGAIVSTNSGITDFFHKELNSIIHQLVLFSKEDRERFFLLIKRYTNIQIDLLIGKKEREFKKDLKMKMVSILNKQEDLIEEDFLDLLIDSLAYTLEEKLNWILESSNAAKILELGSKIANVYRSNSIISLASEKSTQVVKTLKNYLLTDDASHKEERNIDIIQGIETILSLYEYQTNNRVRFIKEFRSHRKGKGNQDLFQLVWVNLLNNALYAIRNEGTIEIESKDDGPWMVVSFIDGGMGIPDEIKDRIFDPFFTTKKEGEGLGLGLGICRKVMEKIGGHIQCESRAGQTRFDVYVPADEGSPSTGS</sequence>
<dbReference type="Gene3D" id="1.10.287.130">
    <property type="match status" value="1"/>
</dbReference>
<keyword evidence="3" id="KW-1133">Transmembrane helix</keyword>
<proteinExistence type="predicted"/>
<organism evidence="5 6">
    <name type="scientific">Leptospira yanagawae serovar Saopaulo str. Sao Paulo = ATCC 700523</name>
    <dbReference type="NCBI Taxonomy" id="1249483"/>
    <lineage>
        <taxon>Bacteria</taxon>
        <taxon>Pseudomonadati</taxon>
        <taxon>Spirochaetota</taxon>
        <taxon>Spirochaetia</taxon>
        <taxon>Leptospirales</taxon>
        <taxon>Leptospiraceae</taxon>
        <taxon>Leptospira</taxon>
    </lineage>
</organism>
<dbReference type="SMART" id="SM00387">
    <property type="entry name" value="HATPase_c"/>
    <property type="match status" value="1"/>
</dbReference>
<accession>A0A5E8HD74</accession>
<feature type="domain" description="Histidine kinase" evidence="4">
    <location>
        <begin position="267"/>
        <end position="478"/>
    </location>
</feature>
<evidence type="ECO:0000256" key="3">
    <source>
        <dbReference type="SAM" id="Phobius"/>
    </source>
</evidence>
<dbReference type="EMBL" id="AOGX02000015">
    <property type="protein sequence ID" value="EOQ88753.1"/>
    <property type="molecule type" value="Genomic_DNA"/>
</dbReference>
<protein>
    <recommendedName>
        <fullName evidence="2">histidine kinase</fullName>
        <ecNumber evidence="2">2.7.13.3</ecNumber>
    </recommendedName>
</protein>
<name>A0A5E8HD74_9LEPT</name>
<dbReference type="Gene3D" id="3.40.190.10">
    <property type="entry name" value="Periplasmic binding protein-like II"/>
    <property type="match status" value="1"/>
</dbReference>
<dbReference type="PROSITE" id="PS50109">
    <property type="entry name" value="HIS_KIN"/>
    <property type="match status" value="1"/>
</dbReference>
<dbReference type="Gene3D" id="3.30.565.10">
    <property type="entry name" value="Histidine kinase-like ATPase, C-terminal domain"/>
    <property type="match status" value="1"/>
</dbReference>
<dbReference type="InterPro" id="IPR036890">
    <property type="entry name" value="HATPase_C_sf"/>
</dbReference>
<feature type="transmembrane region" description="Helical" evidence="3">
    <location>
        <begin position="82"/>
        <end position="102"/>
    </location>
</feature>
<evidence type="ECO:0000313" key="6">
    <source>
        <dbReference type="Proteomes" id="UP000013996"/>
    </source>
</evidence>
<dbReference type="AlphaFoldDB" id="A0A5E8HD74"/>
<dbReference type="SUPFAM" id="SSF55874">
    <property type="entry name" value="ATPase domain of HSP90 chaperone/DNA topoisomerase II/histidine kinase"/>
    <property type="match status" value="1"/>
</dbReference>
<keyword evidence="3" id="KW-0812">Transmembrane</keyword>
<dbReference type="InterPro" id="IPR005467">
    <property type="entry name" value="His_kinase_dom"/>
</dbReference>
<dbReference type="PRINTS" id="PR00344">
    <property type="entry name" value="BCTRLSENSOR"/>
</dbReference>
<dbReference type="InterPro" id="IPR003594">
    <property type="entry name" value="HATPase_dom"/>
</dbReference>
<dbReference type="GO" id="GO:0000155">
    <property type="term" value="F:phosphorelay sensor kinase activity"/>
    <property type="evidence" value="ECO:0007669"/>
    <property type="project" value="InterPro"/>
</dbReference>
<dbReference type="InterPro" id="IPR036097">
    <property type="entry name" value="HisK_dim/P_sf"/>
</dbReference>
<reference evidence="5 6" key="1">
    <citation type="submission" date="2013-04" db="EMBL/GenBank/DDBJ databases">
        <authorList>
            <person name="Harkins D.M."/>
            <person name="Durkin A.S."/>
            <person name="Brinkac L.M."/>
            <person name="Haft D.H."/>
            <person name="Selengut J.D."/>
            <person name="Sanka R."/>
            <person name="DePew J."/>
            <person name="Purushe J."/>
            <person name="Hartskeerl R.A."/>
            <person name="Ahmed A."/>
            <person name="van der Linden H."/>
            <person name="Goris M.G.A."/>
            <person name="Vinetz J.M."/>
            <person name="Sutton G.G."/>
            <person name="Nierman W.C."/>
            <person name="Fouts D.E."/>
        </authorList>
    </citation>
    <scope>NUCLEOTIDE SEQUENCE [LARGE SCALE GENOMIC DNA]</scope>
    <source>
        <strain evidence="5 6">Sao Paulo</strain>
    </source>
</reference>
<comment type="caution">
    <text evidence="5">The sequence shown here is derived from an EMBL/GenBank/DDBJ whole genome shotgun (WGS) entry which is preliminary data.</text>
</comment>
<evidence type="ECO:0000256" key="2">
    <source>
        <dbReference type="ARBA" id="ARBA00012438"/>
    </source>
</evidence>
<dbReference type="Proteomes" id="UP000013996">
    <property type="component" value="Unassembled WGS sequence"/>
</dbReference>
<dbReference type="PANTHER" id="PTHR43065:SF48">
    <property type="entry name" value="HISTIDINE KINASE"/>
    <property type="match status" value="1"/>
</dbReference>
<dbReference type="InterPro" id="IPR004358">
    <property type="entry name" value="Sig_transdc_His_kin-like_C"/>
</dbReference>
<comment type="catalytic activity">
    <reaction evidence="1">
        <text>ATP + protein L-histidine = ADP + protein N-phospho-L-histidine.</text>
        <dbReference type="EC" id="2.7.13.3"/>
    </reaction>
</comment>
<keyword evidence="3" id="KW-0472">Membrane</keyword>
<evidence type="ECO:0000256" key="1">
    <source>
        <dbReference type="ARBA" id="ARBA00000085"/>
    </source>
</evidence>
<dbReference type="EC" id="2.7.13.3" evidence="2"/>
<evidence type="ECO:0000259" key="4">
    <source>
        <dbReference type="PROSITE" id="PS50109"/>
    </source>
</evidence>
<gene>
    <name evidence="5" type="ORF">LEP1GSC202_1576</name>
</gene>
<evidence type="ECO:0000313" key="5">
    <source>
        <dbReference type="EMBL" id="EOQ88753.1"/>
    </source>
</evidence>
<dbReference type="STRING" id="1249483.LEP1GSC202_1576"/>
<dbReference type="PANTHER" id="PTHR43065">
    <property type="entry name" value="SENSOR HISTIDINE KINASE"/>
    <property type="match status" value="1"/>
</dbReference>
<dbReference type="SUPFAM" id="SSF47384">
    <property type="entry name" value="Homodimeric domain of signal transducing histidine kinase"/>
    <property type="match status" value="1"/>
</dbReference>
<dbReference type="Pfam" id="PF02518">
    <property type="entry name" value="HATPase_c"/>
    <property type="match status" value="1"/>
</dbReference>